<sequence length="105" mass="11536">MAQAITSADFDSIISSSTKPVLIDFWATWCGPCRALGPKIEEISEEMADKLAVYKCNVDEEPELAQQFQIVSIPTVILFKDGNAVHSLVGNMPKDELVSEIEAHL</sequence>
<keyword evidence="5 9" id="KW-0676">Redox-active center</keyword>
<dbReference type="InterPro" id="IPR005746">
    <property type="entry name" value="Thioredoxin"/>
</dbReference>
<evidence type="ECO:0000256" key="8">
    <source>
        <dbReference type="PIRSR" id="PIRSR000077-1"/>
    </source>
</evidence>
<dbReference type="GO" id="GO:0005829">
    <property type="term" value="C:cytosol"/>
    <property type="evidence" value="ECO:0007669"/>
    <property type="project" value="TreeGrafter"/>
</dbReference>
<feature type="site" description="Contributes to redox potential value" evidence="8">
    <location>
        <position position="32"/>
    </location>
</feature>
<dbReference type="InterPro" id="IPR036249">
    <property type="entry name" value="Thioredoxin-like_sf"/>
</dbReference>
<evidence type="ECO:0000256" key="9">
    <source>
        <dbReference type="PIRSR" id="PIRSR000077-4"/>
    </source>
</evidence>
<evidence type="ECO:0000256" key="2">
    <source>
        <dbReference type="ARBA" id="ARBA00022448"/>
    </source>
</evidence>
<gene>
    <name evidence="11" type="primary">trxA</name>
    <name evidence="11" type="ORF">HMPREF0091_10113</name>
</gene>
<dbReference type="GeneID" id="93210861"/>
<evidence type="ECO:0000313" key="12">
    <source>
        <dbReference type="Proteomes" id="UP000005947"/>
    </source>
</evidence>
<dbReference type="FunFam" id="3.40.30.10:FF:000001">
    <property type="entry name" value="Thioredoxin"/>
    <property type="match status" value="1"/>
</dbReference>
<dbReference type="AlphaFoldDB" id="F1T5N2"/>
<dbReference type="CDD" id="cd02947">
    <property type="entry name" value="TRX_family"/>
    <property type="match status" value="1"/>
</dbReference>
<keyword evidence="12" id="KW-1185">Reference proteome</keyword>
<evidence type="ECO:0000256" key="4">
    <source>
        <dbReference type="ARBA" id="ARBA00023157"/>
    </source>
</evidence>
<dbReference type="OrthoDB" id="9790390at2"/>
<feature type="site" description="Deprotonates C-terminal active site Cys" evidence="8">
    <location>
        <position position="24"/>
    </location>
</feature>
<keyword evidence="3" id="KW-0249">Electron transport</keyword>
<dbReference type="RefSeq" id="WP_006302222.1">
    <property type="nucleotide sequence ID" value="NZ_ACGK02000001.1"/>
</dbReference>
<evidence type="ECO:0000256" key="7">
    <source>
        <dbReference type="PIRNR" id="PIRNR000077"/>
    </source>
</evidence>
<dbReference type="PROSITE" id="PS00194">
    <property type="entry name" value="THIOREDOXIN_1"/>
    <property type="match status" value="1"/>
</dbReference>
<dbReference type="Proteomes" id="UP000005947">
    <property type="component" value="Unassembled WGS sequence"/>
</dbReference>
<feature type="domain" description="Thioredoxin" evidence="10">
    <location>
        <begin position="1"/>
        <end position="105"/>
    </location>
</feature>
<evidence type="ECO:0000259" key="10">
    <source>
        <dbReference type="PROSITE" id="PS51352"/>
    </source>
</evidence>
<dbReference type="GO" id="GO:0045454">
    <property type="term" value="P:cell redox homeostasis"/>
    <property type="evidence" value="ECO:0007669"/>
    <property type="project" value="TreeGrafter"/>
</dbReference>
<dbReference type="InterPro" id="IPR013766">
    <property type="entry name" value="Thioredoxin_domain"/>
</dbReference>
<protein>
    <recommendedName>
        <fullName evidence="6 7">Thioredoxin</fullName>
    </recommendedName>
</protein>
<accession>F1T5N2</accession>
<evidence type="ECO:0000256" key="3">
    <source>
        <dbReference type="ARBA" id="ARBA00022982"/>
    </source>
</evidence>
<dbReference type="PRINTS" id="PR00421">
    <property type="entry name" value="THIOREDOXIN"/>
</dbReference>
<dbReference type="SUPFAM" id="SSF52833">
    <property type="entry name" value="Thioredoxin-like"/>
    <property type="match status" value="1"/>
</dbReference>
<dbReference type="PANTHER" id="PTHR45663:SF11">
    <property type="entry name" value="GEO12009P1"/>
    <property type="match status" value="1"/>
</dbReference>
<feature type="active site" description="Nucleophile" evidence="8">
    <location>
        <position position="33"/>
    </location>
</feature>
<name>F1T5N2_9ACTN</name>
<dbReference type="Gene3D" id="3.40.30.10">
    <property type="entry name" value="Glutaredoxin"/>
    <property type="match status" value="1"/>
</dbReference>
<dbReference type="NCBIfam" id="TIGR01068">
    <property type="entry name" value="thioredoxin"/>
    <property type="match status" value="1"/>
</dbReference>
<evidence type="ECO:0000313" key="11">
    <source>
        <dbReference type="EMBL" id="EGF23166.1"/>
    </source>
</evidence>
<evidence type="ECO:0000256" key="5">
    <source>
        <dbReference type="ARBA" id="ARBA00023284"/>
    </source>
</evidence>
<reference evidence="11 12" key="1">
    <citation type="submission" date="2011-02" db="EMBL/GenBank/DDBJ databases">
        <authorList>
            <person name="Muzny D."/>
            <person name="Qin X."/>
            <person name="Buhay C."/>
            <person name="Dugan-Rocha S."/>
            <person name="Ding Y."/>
            <person name="Chen G."/>
            <person name="Hawes A."/>
            <person name="Holder M."/>
            <person name="Jhangiani S."/>
            <person name="Johnson A."/>
            <person name="Khan Z."/>
            <person name="Li Z."/>
            <person name="Liu W."/>
            <person name="Liu X."/>
            <person name="Perez L."/>
            <person name="Shen H."/>
            <person name="Wang Q."/>
            <person name="Watt J."/>
            <person name="Xi L."/>
            <person name="Xin Y."/>
            <person name="Zhou J."/>
            <person name="Deng J."/>
            <person name="Jiang H."/>
            <person name="Liu Y."/>
            <person name="Qu J."/>
            <person name="Song X.-Z."/>
            <person name="Zhang L."/>
            <person name="Villasana D."/>
            <person name="Johnson A."/>
            <person name="Liu J."/>
            <person name="Liyanage D."/>
            <person name="Lorensuhewa L."/>
            <person name="Robinson T."/>
            <person name="Song A."/>
            <person name="Song B.-B."/>
            <person name="Dinh H."/>
            <person name="Thornton R."/>
            <person name="Coyle M."/>
            <person name="Francisco L."/>
            <person name="Jackson L."/>
            <person name="Javaid M."/>
            <person name="Korchina V."/>
            <person name="Kovar C."/>
            <person name="Mata R."/>
            <person name="Mathew T."/>
            <person name="Ngo R."/>
            <person name="Nguyen L."/>
            <person name="Nguyen N."/>
            <person name="Okwuonu G."/>
            <person name="Ongeri F."/>
            <person name="Pham C."/>
            <person name="Simmons D."/>
            <person name="Wilczek-Boney K."/>
            <person name="Hale W."/>
            <person name="Jakkamsetti A."/>
            <person name="Pham P."/>
            <person name="Ruth R."/>
            <person name="San Lucas F."/>
            <person name="Warren J."/>
            <person name="Zhang J."/>
            <person name="Zhao Z."/>
            <person name="Zhou C."/>
            <person name="Zhu D."/>
            <person name="Lee S."/>
            <person name="Bess C."/>
            <person name="Blankenburg K."/>
            <person name="Forbes L."/>
            <person name="Fu Q."/>
            <person name="Gubbala S."/>
            <person name="Hirani K."/>
            <person name="Jayaseelan J.C."/>
            <person name="Lara F."/>
            <person name="Munidasa M."/>
            <person name="Palculict T."/>
            <person name="Patil S."/>
            <person name="Pu L.-L."/>
            <person name="Saada N."/>
            <person name="Tang L."/>
            <person name="Weissenberger G."/>
            <person name="Zhu Y."/>
            <person name="Hemphill L."/>
            <person name="Shang Y."/>
            <person name="Youmans B."/>
            <person name="Ayvaz T."/>
            <person name="Ross M."/>
            <person name="Santibanez J."/>
            <person name="Aqrawi P."/>
            <person name="Gross S."/>
            <person name="Joshi V."/>
            <person name="Fowler G."/>
            <person name="Nazareth L."/>
            <person name="Reid J."/>
            <person name="Worley K."/>
            <person name="Petrosino J."/>
            <person name="Highlander S."/>
            <person name="Gibbs R."/>
        </authorList>
    </citation>
    <scope>NUCLEOTIDE SEQUENCE [LARGE SCALE GENOMIC DNA]</scope>
    <source>
        <strain evidence="11 12">DSM 15829</strain>
    </source>
</reference>
<dbReference type="InterPro" id="IPR017937">
    <property type="entry name" value="Thioredoxin_CS"/>
</dbReference>
<dbReference type="eggNOG" id="COG3118">
    <property type="taxonomic scope" value="Bacteria"/>
</dbReference>
<keyword evidence="4 9" id="KW-1015">Disulfide bond</keyword>
<evidence type="ECO:0000256" key="1">
    <source>
        <dbReference type="ARBA" id="ARBA00008987"/>
    </source>
</evidence>
<feature type="disulfide bond" description="Redox-active" evidence="9">
    <location>
        <begin position="30"/>
        <end position="33"/>
    </location>
</feature>
<feature type="site" description="Contributes to redox potential value" evidence="8">
    <location>
        <position position="31"/>
    </location>
</feature>
<dbReference type="PANTHER" id="PTHR45663">
    <property type="entry name" value="GEO12009P1"/>
    <property type="match status" value="1"/>
</dbReference>
<feature type="active site" description="Nucleophile" evidence="8">
    <location>
        <position position="30"/>
    </location>
</feature>
<evidence type="ECO:0000256" key="6">
    <source>
        <dbReference type="NCBIfam" id="TIGR01068"/>
    </source>
</evidence>
<keyword evidence="2" id="KW-0813">Transport</keyword>
<organism evidence="11 12">
    <name type="scientific">Fannyhessea vaginae DSM 15829</name>
    <dbReference type="NCBI Taxonomy" id="525256"/>
    <lineage>
        <taxon>Bacteria</taxon>
        <taxon>Bacillati</taxon>
        <taxon>Actinomycetota</taxon>
        <taxon>Coriobacteriia</taxon>
        <taxon>Coriobacteriales</taxon>
        <taxon>Atopobiaceae</taxon>
        <taxon>Fannyhessea</taxon>
    </lineage>
</organism>
<comment type="similarity">
    <text evidence="1 7">Belongs to the thioredoxin family.</text>
</comment>
<dbReference type="EMBL" id="ACGK02000001">
    <property type="protein sequence ID" value="EGF23166.1"/>
    <property type="molecule type" value="Genomic_DNA"/>
</dbReference>
<dbReference type="PROSITE" id="PS51352">
    <property type="entry name" value="THIOREDOXIN_2"/>
    <property type="match status" value="1"/>
</dbReference>
<dbReference type="GO" id="GO:0015035">
    <property type="term" value="F:protein-disulfide reductase activity"/>
    <property type="evidence" value="ECO:0007669"/>
    <property type="project" value="UniProtKB-UniRule"/>
</dbReference>
<dbReference type="PIRSF" id="PIRSF000077">
    <property type="entry name" value="Thioredoxin"/>
    <property type="match status" value="1"/>
</dbReference>
<comment type="caution">
    <text evidence="11">The sequence shown here is derived from an EMBL/GenBank/DDBJ whole genome shotgun (WGS) entry which is preliminary data.</text>
</comment>
<proteinExistence type="inferred from homology"/>
<dbReference type="Pfam" id="PF00085">
    <property type="entry name" value="Thioredoxin"/>
    <property type="match status" value="1"/>
</dbReference>